<evidence type="ECO:0000256" key="2">
    <source>
        <dbReference type="ARBA" id="ARBA00022771"/>
    </source>
</evidence>
<feature type="coiled-coil region" evidence="5">
    <location>
        <begin position="112"/>
        <end position="146"/>
    </location>
</feature>
<evidence type="ECO:0000313" key="9">
    <source>
        <dbReference type="Proteomes" id="UP000215914"/>
    </source>
</evidence>
<dbReference type="InParanoid" id="A0A251SNG8"/>
<dbReference type="GO" id="GO:0004842">
    <property type="term" value="F:ubiquitin-protein transferase activity"/>
    <property type="evidence" value="ECO:0000318"/>
    <property type="project" value="GO_Central"/>
</dbReference>
<dbReference type="PROSITE" id="PS50089">
    <property type="entry name" value="ZF_RING_2"/>
    <property type="match status" value="1"/>
</dbReference>
<keyword evidence="3" id="KW-0862">Zinc</keyword>
<keyword evidence="1" id="KW-0479">Metal-binding</keyword>
<proteinExistence type="predicted"/>
<dbReference type="AlphaFoldDB" id="A0A251SNG8"/>
<gene>
    <name evidence="8" type="ORF">HannXRQ_Chr14g0461021</name>
    <name evidence="7" type="ORF">HanXRQr2_Chr14g0668101</name>
</gene>
<evidence type="ECO:0000313" key="7">
    <source>
        <dbReference type="EMBL" id="KAF5771218.1"/>
    </source>
</evidence>
<accession>A0A251SNG8</accession>
<evidence type="ECO:0000256" key="5">
    <source>
        <dbReference type="SAM" id="Coils"/>
    </source>
</evidence>
<dbReference type="Pfam" id="PF13920">
    <property type="entry name" value="zf-C3HC4_3"/>
    <property type="match status" value="1"/>
</dbReference>
<dbReference type="EMBL" id="CM007903">
    <property type="protein sequence ID" value="OTF99845.1"/>
    <property type="molecule type" value="Genomic_DNA"/>
</dbReference>
<dbReference type="InterPro" id="IPR013083">
    <property type="entry name" value="Znf_RING/FYVE/PHD"/>
</dbReference>
<reference evidence="7 9" key="1">
    <citation type="journal article" date="2017" name="Nature">
        <title>The sunflower genome provides insights into oil metabolism, flowering and Asterid evolution.</title>
        <authorList>
            <person name="Badouin H."/>
            <person name="Gouzy J."/>
            <person name="Grassa C.J."/>
            <person name="Murat F."/>
            <person name="Staton S.E."/>
            <person name="Cottret L."/>
            <person name="Lelandais-Briere C."/>
            <person name="Owens G.L."/>
            <person name="Carrere S."/>
            <person name="Mayjonade B."/>
            <person name="Legrand L."/>
            <person name="Gill N."/>
            <person name="Kane N.C."/>
            <person name="Bowers J.E."/>
            <person name="Hubner S."/>
            <person name="Bellec A."/>
            <person name="Berard A."/>
            <person name="Berges H."/>
            <person name="Blanchet N."/>
            <person name="Boniface M.C."/>
            <person name="Brunel D."/>
            <person name="Catrice O."/>
            <person name="Chaidir N."/>
            <person name="Claudel C."/>
            <person name="Donnadieu C."/>
            <person name="Faraut T."/>
            <person name="Fievet G."/>
            <person name="Helmstetter N."/>
            <person name="King M."/>
            <person name="Knapp S.J."/>
            <person name="Lai Z."/>
            <person name="Le Paslier M.C."/>
            <person name="Lippi Y."/>
            <person name="Lorenzon L."/>
            <person name="Mandel J.R."/>
            <person name="Marage G."/>
            <person name="Marchand G."/>
            <person name="Marquand E."/>
            <person name="Bret-Mestries E."/>
            <person name="Morien E."/>
            <person name="Nambeesan S."/>
            <person name="Nguyen T."/>
            <person name="Pegot-Espagnet P."/>
            <person name="Pouilly N."/>
            <person name="Raftis F."/>
            <person name="Sallet E."/>
            <person name="Schiex T."/>
            <person name="Thomas J."/>
            <person name="Vandecasteele C."/>
            <person name="Vares D."/>
            <person name="Vear F."/>
            <person name="Vautrin S."/>
            <person name="Crespi M."/>
            <person name="Mangin B."/>
            <person name="Burke J.M."/>
            <person name="Salse J."/>
            <person name="Munos S."/>
            <person name="Vincourt P."/>
            <person name="Rieseberg L.H."/>
            <person name="Langlade N.B."/>
        </authorList>
    </citation>
    <scope>NUCLEOTIDE SEQUENCE [LARGE SCALE GENOMIC DNA]</scope>
    <source>
        <strain evidence="9">cv. SF193</strain>
        <tissue evidence="7">Leaves</tissue>
    </source>
</reference>
<dbReference type="Proteomes" id="UP000215914">
    <property type="component" value="Chromosome 14"/>
</dbReference>
<reference evidence="8" key="2">
    <citation type="submission" date="2017-02" db="EMBL/GenBank/DDBJ databases">
        <title>Sunflower complete genome.</title>
        <authorList>
            <person name="Langlade N."/>
            <person name="Munos S."/>
        </authorList>
    </citation>
    <scope>NUCLEOTIDE SEQUENCE [LARGE SCALE GENOMIC DNA]</scope>
    <source>
        <tissue evidence="8">Leaves</tissue>
    </source>
</reference>
<dbReference type="GO" id="GO:0008270">
    <property type="term" value="F:zinc ion binding"/>
    <property type="evidence" value="ECO:0007669"/>
    <property type="project" value="UniProtKB-KW"/>
</dbReference>
<dbReference type="SUPFAM" id="SSF57850">
    <property type="entry name" value="RING/U-box"/>
    <property type="match status" value="1"/>
</dbReference>
<evidence type="ECO:0000256" key="1">
    <source>
        <dbReference type="ARBA" id="ARBA00022723"/>
    </source>
</evidence>
<feature type="domain" description="RING-type" evidence="6">
    <location>
        <begin position="193"/>
        <end position="228"/>
    </location>
</feature>
<dbReference type="CDD" id="cd16649">
    <property type="entry name" value="mRING-HC-C3HC5_CGRF1-like"/>
    <property type="match status" value="1"/>
</dbReference>
<sequence length="240" mass="27896">MAPRKNKNKIIDECETSAAANKRMRMDILNRTNGVPFTSRFNQFPSIHMLQQQQQRNPTQNIGSDLRLAPPSPVPPEDDGFISTLIPQQNFIINYHMNLMVQSVEDFWRRNLAGEIQKRMEMERVLKEKEEQVERFRNMYHFYEERTFVLENMGPNRFAGEGTSGGGAGAALEEEVQSCHVEVKDDQRMEIRCRNCLNRPASMLWLPCRHLSVCLVCERRVKNCPICRVKKTESIQINLP</sequence>
<evidence type="ECO:0000256" key="4">
    <source>
        <dbReference type="PROSITE-ProRule" id="PRU00175"/>
    </source>
</evidence>
<reference evidence="7" key="3">
    <citation type="submission" date="2020-06" db="EMBL/GenBank/DDBJ databases">
        <title>Helianthus annuus Genome sequencing and assembly Release 2.</title>
        <authorList>
            <person name="Gouzy J."/>
            <person name="Langlade N."/>
            <person name="Munos S."/>
        </authorList>
    </citation>
    <scope>NUCLEOTIDE SEQUENCE</scope>
    <source>
        <tissue evidence="7">Leaves</tissue>
    </source>
</reference>
<keyword evidence="5" id="KW-0175">Coiled coil</keyword>
<keyword evidence="2 4" id="KW-0863">Zinc-finger</keyword>
<dbReference type="InterPro" id="IPR001841">
    <property type="entry name" value="Znf_RING"/>
</dbReference>
<dbReference type="EMBL" id="MNCJ02000329">
    <property type="protein sequence ID" value="KAF5771218.1"/>
    <property type="molecule type" value="Genomic_DNA"/>
</dbReference>
<dbReference type="OrthoDB" id="1711136at2759"/>
<dbReference type="PANTHER" id="PTHR42647">
    <property type="entry name" value="SBP (S-RIBONUCLEASE BINDING PROTEIN) FAMILY PROTEIN"/>
    <property type="match status" value="1"/>
</dbReference>
<name>A0A251SNG8_HELAN</name>
<protein>
    <submittedName>
        <fullName evidence="8">Putative zinc finger, RING/FYVE/PHD-type</fullName>
    </submittedName>
    <submittedName>
        <fullName evidence="7">Transcription factor C2H2 family</fullName>
    </submittedName>
</protein>
<evidence type="ECO:0000259" key="6">
    <source>
        <dbReference type="PROSITE" id="PS50089"/>
    </source>
</evidence>
<evidence type="ECO:0000313" key="8">
    <source>
        <dbReference type="EMBL" id="OTF99845.1"/>
    </source>
</evidence>
<organism evidence="8 9">
    <name type="scientific">Helianthus annuus</name>
    <name type="common">Common sunflower</name>
    <dbReference type="NCBI Taxonomy" id="4232"/>
    <lineage>
        <taxon>Eukaryota</taxon>
        <taxon>Viridiplantae</taxon>
        <taxon>Streptophyta</taxon>
        <taxon>Embryophyta</taxon>
        <taxon>Tracheophyta</taxon>
        <taxon>Spermatophyta</taxon>
        <taxon>Magnoliopsida</taxon>
        <taxon>eudicotyledons</taxon>
        <taxon>Gunneridae</taxon>
        <taxon>Pentapetalae</taxon>
        <taxon>asterids</taxon>
        <taxon>campanulids</taxon>
        <taxon>Asterales</taxon>
        <taxon>Asteraceae</taxon>
        <taxon>Asteroideae</taxon>
        <taxon>Heliantheae alliance</taxon>
        <taxon>Heliantheae</taxon>
        <taxon>Helianthus</taxon>
    </lineage>
</organism>
<dbReference type="PANTHER" id="PTHR42647:SF5">
    <property type="entry name" value="SBP (S-RIBONUCLEASE BINDING PROTEIN) FAMILY PROTEIN"/>
    <property type="match status" value="1"/>
</dbReference>
<dbReference type="Gramene" id="mRNA:HanXRQr2_Chr14g0668101">
    <property type="protein sequence ID" value="mRNA:HanXRQr2_Chr14g0668101"/>
    <property type="gene ID" value="HanXRQr2_Chr14g0668101"/>
</dbReference>
<keyword evidence="9" id="KW-1185">Reference proteome</keyword>
<dbReference type="Gene3D" id="3.30.40.10">
    <property type="entry name" value="Zinc/RING finger domain, C3HC4 (zinc finger)"/>
    <property type="match status" value="1"/>
</dbReference>
<dbReference type="STRING" id="4232.A0A251SNG8"/>
<evidence type="ECO:0000256" key="3">
    <source>
        <dbReference type="ARBA" id="ARBA00022833"/>
    </source>
</evidence>